<dbReference type="FunFam" id="4.10.1060.10:FF:000002">
    <property type="entry name" value="RNA-binding protein EWS isoform 1"/>
    <property type="match status" value="1"/>
</dbReference>
<dbReference type="Proteomes" id="UP001623348">
    <property type="component" value="Unassembled WGS sequence"/>
</dbReference>
<dbReference type="CDD" id="cd00190">
    <property type="entry name" value="Tryp_SPc"/>
    <property type="match status" value="1"/>
</dbReference>
<keyword evidence="5" id="KW-0597">Phosphoprotein</keyword>
<dbReference type="CDD" id="cd12535">
    <property type="entry name" value="RRM_FUS_TAF15"/>
    <property type="match status" value="1"/>
</dbReference>
<dbReference type="SUPFAM" id="SSF50494">
    <property type="entry name" value="Trypsin-like serine proteases"/>
    <property type="match status" value="1"/>
</dbReference>
<feature type="compositionally biased region" description="Polar residues" evidence="26">
    <location>
        <begin position="1"/>
        <end position="14"/>
    </location>
</feature>
<evidence type="ECO:0000256" key="8">
    <source>
        <dbReference type="ARBA" id="ARBA00022729"/>
    </source>
</evidence>
<evidence type="ECO:0000256" key="9">
    <source>
        <dbReference type="ARBA" id="ARBA00022737"/>
    </source>
</evidence>
<feature type="region of interest" description="Disordered" evidence="26">
    <location>
        <begin position="710"/>
        <end position="746"/>
    </location>
</feature>
<dbReference type="SMART" id="SM00360">
    <property type="entry name" value="RRM"/>
    <property type="match status" value="1"/>
</dbReference>
<keyword evidence="6" id="KW-0645">Protease</keyword>
<evidence type="ECO:0000256" key="3">
    <source>
        <dbReference type="ARBA" id="ARBA00022481"/>
    </source>
</evidence>
<keyword evidence="31" id="KW-1185">Reference proteome</keyword>
<dbReference type="GO" id="GO:0008236">
    <property type="term" value="F:serine-type peptidase activity"/>
    <property type="evidence" value="ECO:0007669"/>
    <property type="project" value="UniProtKB-KW"/>
</dbReference>
<dbReference type="InterPro" id="IPR033116">
    <property type="entry name" value="TRYPSIN_SER"/>
</dbReference>
<keyword evidence="14" id="KW-0832">Ubl conjugation</keyword>
<evidence type="ECO:0000256" key="18">
    <source>
        <dbReference type="ARBA" id="ARBA00023157"/>
    </source>
</evidence>
<evidence type="ECO:0000259" key="28">
    <source>
        <dbReference type="PROSITE" id="PS50199"/>
    </source>
</evidence>
<evidence type="ECO:0000313" key="31">
    <source>
        <dbReference type="Proteomes" id="UP001623348"/>
    </source>
</evidence>
<dbReference type="GO" id="GO:0005634">
    <property type="term" value="C:nucleus"/>
    <property type="evidence" value="ECO:0007669"/>
    <property type="project" value="UniProtKB-SubCell"/>
</dbReference>
<dbReference type="PROSITE" id="PS50240">
    <property type="entry name" value="TRYPSIN_DOM"/>
    <property type="match status" value="1"/>
</dbReference>
<dbReference type="Pfam" id="PF00076">
    <property type="entry name" value="RRM_1"/>
    <property type="match status" value="1"/>
</dbReference>
<proteinExistence type="inferred from homology"/>
<feature type="domain" description="Peptidase S1" evidence="29">
    <location>
        <begin position="372"/>
        <end position="704"/>
    </location>
</feature>
<evidence type="ECO:0000256" key="14">
    <source>
        <dbReference type="ARBA" id="ARBA00022843"/>
    </source>
</evidence>
<dbReference type="Pfam" id="PF00641">
    <property type="entry name" value="Zn_ribbon_RanBP"/>
    <property type="match status" value="1"/>
</dbReference>
<feature type="compositionally biased region" description="Low complexity" evidence="26">
    <location>
        <begin position="22"/>
        <end position="162"/>
    </location>
</feature>
<dbReference type="Pfam" id="PF00089">
    <property type="entry name" value="Trypsin"/>
    <property type="match status" value="1"/>
</dbReference>
<evidence type="ECO:0000256" key="21">
    <source>
        <dbReference type="ARBA" id="ARBA00062274"/>
    </source>
</evidence>
<keyword evidence="17" id="KW-0865">Zymogen</keyword>
<keyword evidence="9" id="KW-0677">Repeat</keyword>
<sequence>MASNDYSQTATQSYGAYPTPPGQGYSQQSSQPYGQQSYSGYSQSTDTSGYGQNSYGSSYGQTQSSYSTQSTPQAYGSASGYGSGQSSQTSYGQPSSYPSYSQPPAASSSTGSYGSSSQSSSYGQPPSGGYNQQSSYSGQQQSYSQQSSYNPPQSYSQQSQYNSGGGSSGSNSYGQEQSSMSSGGGGGYQEPSGYGGGQQERSRGRGGYGRGGYDRGGRGSRGGRGGNLGGGERGGFNKFGGPRDQGPRHDPGEQDNSDNNTIFVQGLGENVTIESVADYFKQIGIIKTNKKTGQPMINLYTDRETGKLKGEATVSFDDPPSAKAAIDWFDGKEFSGNPIKVSFATRRADFNRGGGGGRGGRGRGGPMGRGGFGGGNSGSGGGNRGGFPSGGGGQQRAGDWKCPNPACENMNFSWRNECNQCKAPKPDGPGTPHMSKYPGGGRGGNHMGGGGGGFGEERRGGRGGFDRGGYRGGRGGDRGGFRGGRGGDRGGFGPGKMDSRENPLSEYRVTLGALQLLPPPADAQVRRVAAVTRHPAYRDDDVTEGQNDVAGDLALARLDPPATPTRLVRPICLPGPAVRFPPGTNCTVTGWGDIRTAGPLPPPKTLQQLEVPLLSHRRCRCLYAGTGDAAGMGTPAGDTLCAGFPQGQRDACQGDSGGPLSCRVGDTWLLAGVVSWGEACGLPGRPGVYTRAAAHAAWIAAAVPEAPLRHPSLAPFPEDEGPCEDEDGDGTQGWPRPLPPPHAAGGAHPAARPGCLLLLLLLLLLLPLGLR</sequence>
<dbReference type="Gene3D" id="4.10.1060.10">
    <property type="entry name" value="Zinc finger, RanBP2-type"/>
    <property type="match status" value="1"/>
</dbReference>
<dbReference type="SUPFAM" id="SSF90209">
    <property type="entry name" value="Ran binding protein zinc finger-like"/>
    <property type="match status" value="1"/>
</dbReference>
<dbReference type="InterPro" id="IPR035979">
    <property type="entry name" value="RBD_domain_sf"/>
</dbReference>
<dbReference type="GO" id="GO:0008270">
    <property type="term" value="F:zinc ion binding"/>
    <property type="evidence" value="ECO:0007669"/>
    <property type="project" value="UniProtKB-KW"/>
</dbReference>
<name>A0ABC9XYP7_GRUJA</name>
<keyword evidence="4" id="KW-1017">Isopeptide bond</keyword>
<comment type="caution">
    <text evidence="30">The sequence shown here is derived from an EMBL/GenBank/DDBJ whole genome shotgun (WGS) entry which is preliminary data.</text>
</comment>
<dbReference type="PROSITE" id="PS01358">
    <property type="entry name" value="ZF_RANBP2_1"/>
    <property type="match status" value="1"/>
</dbReference>
<dbReference type="PROSITE" id="PS00135">
    <property type="entry name" value="TRYPSIN_SER"/>
    <property type="match status" value="1"/>
</dbReference>
<evidence type="ECO:0000256" key="4">
    <source>
        <dbReference type="ARBA" id="ARBA00022499"/>
    </source>
</evidence>
<evidence type="ECO:0000256" key="7">
    <source>
        <dbReference type="ARBA" id="ARBA00022723"/>
    </source>
</evidence>
<feature type="region of interest" description="Disordered" evidence="26">
    <location>
        <begin position="1"/>
        <end position="261"/>
    </location>
</feature>
<dbReference type="PANTHER" id="PTHR23238">
    <property type="entry name" value="RNA BINDING PROTEIN"/>
    <property type="match status" value="1"/>
</dbReference>
<keyword evidence="11" id="KW-0378">Hydrolase</keyword>
<dbReference type="SUPFAM" id="SSF54928">
    <property type="entry name" value="RNA-binding domain, RBD"/>
    <property type="match status" value="1"/>
</dbReference>
<evidence type="ECO:0000256" key="5">
    <source>
        <dbReference type="ARBA" id="ARBA00022553"/>
    </source>
</evidence>
<evidence type="ECO:0000259" key="27">
    <source>
        <dbReference type="PROSITE" id="PS50102"/>
    </source>
</evidence>
<dbReference type="InterPro" id="IPR034870">
    <property type="entry name" value="TET_fam"/>
</dbReference>
<dbReference type="InterPro" id="IPR001876">
    <property type="entry name" value="Znf_RanBP2"/>
</dbReference>
<gene>
    <name evidence="30" type="ORF">GRJ2_002709700</name>
</gene>
<reference evidence="30 31" key="1">
    <citation type="submission" date="2024-06" db="EMBL/GenBank/DDBJ databases">
        <title>The draft genome of Grus japonensis, version 3.</title>
        <authorList>
            <person name="Nabeshima K."/>
            <person name="Suzuki S."/>
            <person name="Onuma M."/>
        </authorList>
    </citation>
    <scope>NUCLEOTIDE SEQUENCE [LARGE SCALE GENOMIC DNA]</scope>
    <source>
        <strain evidence="30 31">451A</strain>
    </source>
</reference>
<dbReference type="FunFam" id="2.40.10.10:FF:000016">
    <property type="entry name" value="Tryptase beta-2"/>
    <property type="match status" value="1"/>
</dbReference>
<evidence type="ECO:0000256" key="19">
    <source>
        <dbReference type="ARBA" id="ARBA00023180"/>
    </source>
</evidence>
<dbReference type="GO" id="GO:0006508">
    <property type="term" value="P:proteolysis"/>
    <property type="evidence" value="ECO:0007669"/>
    <property type="project" value="UniProtKB-KW"/>
</dbReference>
<evidence type="ECO:0000256" key="22">
    <source>
        <dbReference type="ARBA" id="ARBA00071753"/>
    </source>
</evidence>
<accession>A0ABC9XYP7</accession>
<evidence type="ECO:0000256" key="17">
    <source>
        <dbReference type="ARBA" id="ARBA00023145"/>
    </source>
</evidence>
<feature type="region of interest" description="Disordered" evidence="26">
    <location>
        <begin position="423"/>
        <end position="502"/>
    </location>
</feature>
<feature type="compositionally biased region" description="Low complexity" evidence="26">
    <location>
        <begin position="169"/>
        <end position="181"/>
    </location>
</feature>
<dbReference type="AlphaFoldDB" id="A0ABC9XYP7"/>
<feature type="domain" description="RanBP2-type" evidence="28">
    <location>
        <begin position="396"/>
        <end position="427"/>
    </location>
</feature>
<feature type="compositionally biased region" description="Gly residues" evidence="26">
    <location>
        <begin position="182"/>
        <end position="198"/>
    </location>
</feature>
<dbReference type="EMBL" id="BAAFJT010000039">
    <property type="protein sequence ID" value="GAB0202441.1"/>
    <property type="molecule type" value="Genomic_DNA"/>
</dbReference>
<feature type="compositionally biased region" description="Gly residues" evidence="26">
    <location>
        <begin position="219"/>
        <end position="238"/>
    </location>
</feature>
<evidence type="ECO:0000256" key="11">
    <source>
        <dbReference type="ARBA" id="ARBA00022801"/>
    </source>
</evidence>
<dbReference type="InterPro" id="IPR000504">
    <property type="entry name" value="RRM_dom"/>
</dbReference>
<evidence type="ECO:0000256" key="10">
    <source>
        <dbReference type="ARBA" id="ARBA00022771"/>
    </source>
</evidence>
<dbReference type="Gene3D" id="2.40.10.10">
    <property type="entry name" value="Trypsin-like serine proteases"/>
    <property type="match status" value="2"/>
</dbReference>
<dbReference type="SMART" id="SM00547">
    <property type="entry name" value="ZnF_RBZ"/>
    <property type="match status" value="1"/>
</dbReference>
<comment type="function">
    <text evidence="23">DNA/RNA-binding protein that plays a role in various cellular processes such as transcription regulation, RNA splicing, RNA transport, DNA repair and damage response. Binds to ssRNA containing the consensus sequence 5'-AGGUAA-3'. Binds to nascent pre-mRNAs and acts as a molecular mediator between RNA polymerase II and U1 small nuclear ribonucleoprotein thereby coupling transcription and splicing. Also binds its own pre-mRNA and autoregulates its expression; this autoregulation mechanism is mediated by non-sense-mediated decay. Plays a role in DNA repair mechanisms by promoting D-loop formation and homologous recombination during DNA double-strand break repair. In neuronal cells, plays crucial roles in dendritic spine formation and stability, RNA transport, mRNA stability and synaptic homeostasis.</text>
</comment>
<keyword evidence="8" id="KW-0732">Signal</keyword>
<evidence type="ECO:0000256" key="13">
    <source>
        <dbReference type="ARBA" id="ARBA00022833"/>
    </source>
</evidence>
<keyword evidence="13" id="KW-0862">Zinc</keyword>
<organism evidence="30 31">
    <name type="scientific">Grus japonensis</name>
    <name type="common">Japanese crane</name>
    <name type="synonym">Red-crowned crane</name>
    <dbReference type="NCBI Taxonomy" id="30415"/>
    <lineage>
        <taxon>Eukaryota</taxon>
        <taxon>Metazoa</taxon>
        <taxon>Chordata</taxon>
        <taxon>Craniata</taxon>
        <taxon>Vertebrata</taxon>
        <taxon>Euteleostomi</taxon>
        <taxon>Archelosauria</taxon>
        <taxon>Archosauria</taxon>
        <taxon>Dinosauria</taxon>
        <taxon>Saurischia</taxon>
        <taxon>Theropoda</taxon>
        <taxon>Coelurosauria</taxon>
        <taxon>Aves</taxon>
        <taxon>Neognathae</taxon>
        <taxon>Neoaves</taxon>
        <taxon>Gruiformes</taxon>
        <taxon>Gruidae</taxon>
        <taxon>Grus</taxon>
    </lineage>
</organism>
<evidence type="ECO:0000256" key="25">
    <source>
        <dbReference type="PROSITE-ProRule" id="PRU00322"/>
    </source>
</evidence>
<dbReference type="InterPro" id="IPR012677">
    <property type="entry name" value="Nucleotide-bd_a/b_plait_sf"/>
</dbReference>
<feature type="compositionally biased region" description="Acidic residues" evidence="26">
    <location>
        <begin position="717"/>
        <end position="729"/>
    </location>
</feature>
<keyword evidence="20" id="KW-0539">Nucleus</keyword>
<evidence type="ECO:0000256" key="2">
    <source>
        <dbReference type="ARBA" id="ARBA00008448"/>
    </source>
</evidence>
<dbReference type="GO" id="GO:0003677">
    <property type="term" value="F:DNA binding"/>
    <property type="evidence" value="ECO:0007669"/>
    <property type="project" value="UniProtKB-KW"/>
</dbReference>
<evidence type="ECO:0000256" key="15">
    <source>
        <dbReference type="ARBA" id="ARBA00022884"/>
    </source>
</evidence>
<comment type="subcellular location">
    <subcellularLocation>
        <location evidence="1">Nucleus</location>
    </subcellularLocation>
</comment>
<evidence type="ECO:0000256" key="6">
    <source>
        <dbReference type="ARBA" id="ARBA00022670"/>
    </source>
</evidence>
<evidence type="ECO:0000256" key="23">
    <source>
        <dbReference type="ARBA" id="ARBA00093275"/>
    </source>
</evidence>
<dbReference type="SMART" id="SM00020">
    <property type="entry name" value="Tryp_SPc"/>
    <property type="match status" value="1"/>
</dbReference>
<dbReference type="InterPro" id="IPR001254">
    <property type="entry name" value="Trypsin_dom"/>
</dbReference>
<feature type="compositionally biased region" description="Basic and acidic residues" evidence="26">
    <location>
        <begin position="455"/>
        <end position="488"/>
    </location>
</feature>
<keyword evidence="16" id="KW-0238">DNA-binding</keyword>
<comment type="similarity">
    <text evidence="2">Belongs to the RRM TET family.</text>
</comment>
<evidence type="ECO:0000256" key="16">
    <source>
        <dbReference type="ARBA" id="ARBA00023125"/>
    </source>
</evidence>
<dbReference type="PROSITE" id="PS50102">
    <property type="entry name" value="RRM"/>
    <property type="match status" value="1"/>
</dbReference>
<dbReference type="InterPro" id="IPR043504">
    <property type="entry name" value="Peptidase_S1_PA_chymotrypsin"/>
</dbReference>
<evidence type="ECO:0000256" key="20">
    <source>
        <dbReference type="ARBA" id="ARBA00023242"/>
    </source>
</evidence>
<dbReference type="InterPro" id="IPR009003">
    <property type="entry name" value="Peptidase_S1_PA"/>
</dbReference>
<dbReference type="GO" id="GO:0003723">
    <property type="term" value="F:RNA binding"/>
    <property type="evidence" value="ECO:0007669"/>
    <property type="project" value="UniProtKB-UniRule"/>
</dbReference>
<feature type="compositionally biased region" description="Gly residues" evidence="26">
    <location>
        <begin position="438"/>
        <end position="454"/>
    </location>
</feature>
<evidence type="ECO:0000259" key="29">
    <source>
        <dbReference type="PROSITE" id="PS50240"/>
    </source>
</evidence>
<dbReference type="PROSITE" id="PS50199">
    <property type="entry name" value="ZF_RANBP2_2"/>
    <property type="match status" value="1"/>
</dbReference>
<keyword evidence="7" id="KW-0479">Metal-binding</keyword>
<dbReference type="Gene3D" id="3.30.70.330">
    <property type="match status" value="1"/>
</dbReference>
<feature type="compositionally biased region" description="Gly residues" evidence="26">
    <location>
        <begin position="352"/>
        <end position="395"/>
    </location>
</feature>
<dbReference type="FunFam" id="3.30.70.330:FF:000242">
    <property type="entry name" value="RNA-binding protein FUS isoform X1"/>
    <property type="match status" value="1"/>
</dbReference>
<evidence type="ECO:0000256" key="1">
    <source>
        <dbReference type="ARBA" id="ARBA00004123"/>
    </source>
</evidence>
<comment type="subunit">
    <text evidence="21">Self-oligomerizes (via N-terminal region). Oligomerization is essential for chromatin binding. Component of nuclear riboprotein complexes. Interacts with ILF3, TDRD3 and SF1. Interacts through its C-terminus with SFRS13A. Interacts with OTUB1 and SARNP. Interacts with LRSAM1. Interacts with SAFB1 in a DNA-dependent manner; this interaction tethers FUS to chromatin. Interacts with MATR3. Interacts with SNRNP70 and POLR2A; these interactions couple RNA transcription and splicing. Interacts (through its RNA-binding domain) with RALY (through its RNA-binding domain); both are components of the same RNPs.</text>
</comment>
<keyword evidence="10 25" id="KW-0863">Zinc-finger</keyword>
<evidence type="ECO:0000313" key="30">
    <source>
        <dbReference type="EMBL" id="GAB0202441.1"/>
    </source>
</evidence>
<dbReference type="InterPro" id="IPR036443">
    <property type="entry name" value="Znf_RanBP2_sf"/>
</dbReference>
<feature type="region of interest" description="Disordered" evidence="26">
    <location>
        <begin position="350"/>
        <end position="398"/>
    </location>
</feature>
<keyword evidence="18" id="KW-1015">Disulfide bond</keyword>
<keyword evidence="15 24" id="KW-0694">RNA-binding</keyword>
<keyword evidence="3" id="KW-0488">Methylation</keyword>
<feature type="domain" description="RRM" evidence="27">
    <location>
        <begin position="260"/>
        <end position="346"/>
    </location>
</feature>
<keyword evidence="19" id="KW-0325">Glycoprotein</keyword>
<evidence type="ECO:0000256" key="12">
    <source>
        <dbReference type="ARBA" id="ARBA00022825"/>
    </source>
</evidence>
<dbReference type="GO" id="GO:0006396">
    <property type="term" value="P:RNA processing"/>
    <property type="evidence" value="ECO:0007669"/>
    <property type="project" value="UniProtKB-ARBA"/>
</dbReference>
<evidence type="ECO:0000256" key="24">
    <source>
        <dbReference type="PROSITE-ProRule" id="PRU00176"/>
    </source>
</evidence>
<keyword evidence="12" id="KW-0720">Serine protease</keyword>
<protein>
    <recommendedName>
        <fullName evidence="22">RNA-binding protein FUS</fullName>
    </recommendedName>
</protein>
<evidence type="ECO:0000256" key="26">
    <source>
        <dbReference type="SAM" id="MobiDB-lite"/>
    </source>
</evidence>